<comment type="caution">
    <text evidence="1">The sequence shown here is derived from an EMBL/GenBank/DDBJ whole genome shotgun (WGS) entry which is preliminary data.</text>
</comment>
<evidence type="ECO:0000313" key="2">
    <source>
        <dbReference type="Proteomes" id="UP000019062"/>
    </source>
</evidence>
<dbReference type="NCBIfam" id="TIGR01484">
    <property type="entry name" value="HAD-SF-IIB"/>
    <property type="match status" value="1"/>
</dbReference>
<dbReference type="PANTHER" id="PTHR10000:SF55">
    <property type="entry name" value="5-AMINO-6-(5-PHOSPHO-D-RIBITYLAMINO)URACIL PHOSPHATASE YCSE"/>
    <property type="match status" value="1"/>
</dbReference>
<keyword evidence="2" id="KW-1185">Reference proteome</keyword>
<dbReference type="NCBIfam" id="TIGR00099">
    <property type="entry name" value="Cof-subfamily"/>
    <property type="match status" value="1"/>
</dbReference>
<dbReference type="PATRIC" id="fig|1227360.4.peg.1534"/>
<organism evidence="1 2">
    <name type="scientific">Viridibacillus arenosi FSL R5-213</name>
    <dbReference type="NCBI Taxonomy" id="1227360"/>
    <lineage>
        <taxon>Bacteria</taxon>
        <taxon>Bacillati</taxon>
        <taxon>Bacillota</taxon>
        <taxon>Bacilli</taxon>
        <taxon>Bacillales</taxon>
        <taxon>Caryophanaceae</taxon>
        <taxon>Viridibacillus</taxon>
    </lineage>
</organism>
<dbReference type="EMBL" id="ASQA01000013">
    <property type="protein sequence ID" value="ETT86546.1"/>
    <property type="molecule type" value="Genomic_DNA"/>
</dbReference>
<dbReference type="GO" id="GO:0005829">
    <property type="term" value="C:cytosol"/>
    <property type="evidence" value="ECO:0007669"/>
    <property type="project" value="TreeGrafter"/>
</dbReference>
<sequence>MKTYLSQFTINSKNGIEGKEMRIQLIALDMDGTTLTPSLQLTETTIEAIKNTVDSNVEVAICTGRTLDELKDVFMDLPFVKYAITGNGSAVWNLAKQQKIYEDTLTLEQTLQIMQLLKPIDLRIEAFADGKAYISQHCYDRPIEYGAGDFADFIIKTRTPVPNIHDFITERKLPIDKFNLFFKNVEERAAMWDQLEELGYNITTSFLQNVEVNSSTANKGNALRELSNSLNVTYENVMAIGDAMNDLTMLEFAGLPIAMGNAIPAVKEIAQHITDTNSNEGVAKAIEKFILK</sequence>
<evidence type="ECO:0000313" key="1">
    <source>
        <dbReference type="EMBL" id="ETT86546.1"/>
    </source>
</evidence>
<dbReference type="Gene3D" id="3.40.50.1000">
    <property type="entry name" value="HAD superfamily/HAD-like"/>
    <property type="match status" value="1"/>
</dbReference>
<dbReference type="PANTHER" id="PTHR10000">
    <property type="entry name" value="PHOSPHOSERINE PHOSPHATASE"/>
    <property type="match status" value="1"/>
</dbReference>
<dbReference type="InterPro" id="IPR000150">
    <property type="entry name" value="Cof"/>
</dbReference>
<evidence type="ECO:0008006" key="3">
    <source>
        <dbReference type="Google" id="ProtNLM"/>
    </source>
</evidence>
<dbReference type="InterPro" id="IPR036412">
    <property type="entry name" value="HAD-like_sf"/>
</dbReference>
<proteinExistence type="predicted"/>
<dbReference type="InterPro" id="IPR006379">
    <property type="entry name" value="HAD-SF_hydro_IIB"/>
</dbReference>
<dbReference type="InterPro" id="IPR023214">
    <property type="entry name" value="HAD_sf"/>
</dbReference>
<dbReference type="GO" id="GO:0016791">
    <property type="term" value="F:phosphatase activity"/>
    <property type="evidence" value="ECO:0007669"/>
    <property type="project" value="UniProtKB-ARBA"/>
</dbReference>
<dbReference type="Pfam" id="PF08282">
    <property type="entry name" value="Hydrolase_3"/>
    <property type="match status" value="1"/>
</dbReference>
<dbReference type="SFLD" id="SFLDG01140">
    <property type="entry name" value="C2.B:_Phosphomannomutase_and_P"/>
    <property type="match status" value="1"/>
</dbReference>
<protein>
    <recommendedName>
        <fullName evidence="3">Cof-like hydrolase</fullName>
    </recommendedName>
</protein>
<dbReference type="SUPFAM" id="SSF56784">
    <property type="entry name" value="HAD-like"/>
    <property type="match status" value="1"/>
</dbReference>
<dbReference type="eggNOG" id="COG0561">
    <property type="taxonomic scope" value="Bacteria"/>
</dbReference>
<dbReference type="CDD" id="cd07516">
    <property type="entry name" value="HAD_Pase"/>
    <property type="match status" value="1"/>
</dbReference>
<dbReference type="GO" id="GO:0000287">
    <property type="term" value="F:magnesium ion binding"/>
    <property type="evidence" value="ECO:0007669"/>
    <property type="project" value="TreeGrafter"/>
</dbReference>
<name>W4F3D3_9BACL</name>
<dbReference type="Gene3D" id="3.30.1240.10">
    <property type="match status" value="1"/>
</dbReference>
<dbReference type="Proteomes" id="UP000019062">
    <property type="component" value="Unassembled WGS sequence"/>
</dbReference>
<accession>W4F3D3</accession>
<gene>
    <name evidence="1" type="ORF">C176_07527</name>
</gene>
<dbReference type="AlphaFoldDB" id="W4F3D3"/>
<dbReference type="PROSITE" id="PS01229">
    <property type="entry name" value="COF_2"/>
    <property type="match status" value="1"/>
</dbReference>
<dbReference type="SFLD" id="SFLDS00003">
    <property type="entry name" value="Haloacid_Dehalogenase"/>
    <property type="match status" value="1"/>
</dbReference>
<reference evidence="1 2" key="1">
    <citation type="journal article" date="2014" name="BMC Genomics">
        <title>Genomic comparison of sporeforming bacilli isolated from milk.</title>
        <authorList>
            <person name="Moreno Switt A.I."/>
            <person name="Andrus A.D."/>
            <person name="Ranieri M.L."/>
            <person name="Orsi R.H."/>
            <person name="Ivy R."/>
            <person name="den Bakker H.C."/>
            <person name="Martin N.H."/>
            <person name="Wiedmann M."/>
            <person name="Boor K.J."/>
        </authorList>
    </citation>
    <scope>NUCLEOTIDE SEQUENCE [LARGE SCALE GENOMIC DNA]</scope>
    <source>
        <strain evidence="1 2">FSL R5-213</strain>
    </source>
</reference>